<evidence type="ECO:0000256" key="1">
    <source>
        <dbReference type="SAM" id="Coils"/>
    </source>
</evidence>
<feature type="coiled-coil region" evidence="1">
    <location>
        <begin position="61"/>
        <end position="109"/>
    </location>
</feature>
<reference evidence="3" key="1">
    <citation type="journal article" date="2020" name="MBio">
        <title>Horizontal gene transfer to a defensive symbiont with a reduced genome amongst a multipartite beetle microbiome.</title>
        <authorList>
            <person name="Waterworth S.C."/>
            <person name="Florez L.V."/>
            <person name="Rees E.R."/>
            <person name="Hertweck C."/>
            <person name="Kaltenpoth M."/>
            <person name="Kwan J.C."/>
        </authorList>
    </citation>
    <scope>NUCLEOTIDE SEQUENCE [LARGE SCALE GENOMIC DNA]</scope>
</reference>
<proteinExistence type="predicted"/>
<protein>
    <submittedName>
        <fullName evidence="2">Uncharacterized protein</fullName>
    </submittedName>
</protein>
<organism evidence="2 3">
    <name type="scientific">Acinetobacter bereziniae</name>
    <name type="common">Acinetobacter genomosp. 10</name>
    <dbReference type="NCBI Taxonomy" id="106648"/>
    <lineage>
        <taxon>Bacteria</taxon>
        <taxon>Pseudomonadati</taxon>
        <taxon>Pseudomonadota</taxon>
        <taxon>Gammaproteobacteria</taxon>
        <taxon>Moraxellales</taxon>
        <taxon>Moraxellaceae</taxon>
        <taxon>Acinetobacter</taxon>
    </lineage>
</organism>
<name>A0A833PD20_ACIBZ</name>
<gene>
    <name evidence="2" type="ORF">GAK29_01672</name>
</gene>
<accession>A0A833PD20</accession>
<evidence type="ECO:0000313" key="2">
    <source>
        <dbReference type="EMBL" id="KAF1025810.1"/>
    </source>
</evidence>
<keyword evidence="1" id="KW-0175">Coiled coil</keyword>
<evidence type="ECO:0000313" key="3">
    <source>
        <dbReference type="Proteomes" id="UP000490535"/>
    </source>
</evidence>
<comment type="caution">
    <text evidence="2">The sequence shown here is derived from an EMBL/GenBank/DDBJ whole genome shotgun (WGS) entry which is preliminary data.</text>
</comment>
<dbReference type="AlphaFoldDB" id="A0A833PD20"/>
<dbReference type="Proteomes" id="UP000490535">
    <property type="component" value="Unassembled WGS sequence"/>
</dbReference>
<sequence length="131" mass="14563">MTKSVQILLTKELTVNLGKDKDGQQHTITLPAGLQEVTEDIAKHWFVKAHAQEITVSTSANQEIQKAFNALKSKYEALQSQSNAATEEISKLQNELKDRDIQISSLEAQLSKSSQMQLDVSDKPKEQAKAK</sequence>
<dbReference type="EMBL" id="WNDP01000033">
    <property type="protein sequence ID" value="KAF1025810.1"/>
    <property type="molecule type" value="Genomic_DNA"/>
</dbReference>